<protein>
    <submittedName>
        <fullName evidence="3">Uncharacterized protein</fullName>
    </submittedName>
</protein>
<accession>A0A6A4RVK0</accession>
<dbReference type="AlphaFoldDB" id="A0A6A4RVK0"/>
<feature type="compositionally biased region" description="Basic and acidic residues" evidence="1">
    <location>
        <begin position="167"/>
        <end position="178"/>
    </location>
</feature>
<evidence type="ECO:0000313" key="4">
    <source>
        <dbReference type="Proteomes" id="UP000438429"/>
    </source>
</evidence>
<proteinExistence type="predicted"/>
<evidence type="ECO:0000256" key="1">
    <source>
        <dbReference type="SAM" id="MobiDB-lite"/>
    </source>
</evidence>
<keyword evidence="2" id="KW-0812">Transmembrane</keyword>
<gene>
    <name evidence="3" type="ORF">F2P81_023047</name>
</gene>
<organism evidence="3 4">
    <name type="scientific">Scophthalmus maximus</name>
    <name type="common">Turbot</name>
    <name type="synonym">Psetta maxima</name>
    <dbReference type="NCBI Taxonomy" id="52904"/>
    <lineage>
        <taxon>Eukaryota</taxon>
        <taxon>Metazoa</taxon>
        <taxon>Chordata</taxon>
        <taxon>Craniata</taxon>
        <taxon>Vertebrata</taxon>
        <taxon>Euteleostomi</taxon>
        <taxon>Actinopterygii</taxon>
        <taxon>Neopterygii</taxon>
        <taxon>Teleostei</taxon>
        <taxon>Neoteleostei</taxon>
        <taxon>Acanthomorphata</taxon>
        <taxon>Carangaria</taxon>
        <taxon>Pleuronectiformes</taxon>
        <taxon>Pleuronectoidei</taxon>
        <taxon>Scophthalmidae</taxon>
        <taxon>Scophthalmus</taxon>
    </lineage>
</organism>
<name>A0A6A4RVK0_SCOMX</name>
<feature type="transmembrane region" description="Helical" evidence="2">
    <location>
        <begin position="49"/>
        <end position="65"/>
    </location>
</feature>
<comment type="caution">
    <text evidence="3">The sequence shown here is derived from an EMBL/GenBank/DDBJ whole genome shotgun (WGS) entry which is preliminary data.</text>
</comment>
<evidence type="ECO:0000313" key="3">
    <source>
        <dbReference type="EMBL" id="KAF0024245.1"/>
    </source>
</evidence>
<dbReference type="Proteomes" id="UP000438429">
    <property type="component" value="Unassembled WGS sequence"/>
</dbReference>
<dbReference type="EMBL" id="VEVO01000021">
    <property type="protein sequence ID" value="KAF0024245.1"/>
    <property type="molecule type" value="Genomic_DNA"/>
</dbReference>
<sequence length="253" mass="28772">MSFRRSSSILLSRTGTDSSSCCCNVTKSPQTSNCPPGNPRYGNDVDKRLAGLELLLLFVFFFLFGSRKDLGRAGQTEKSETRRCRYATLIRSSRRIDALTGGSRSRPGLQRYGNHSCRENRVFLRYNSTSHHFSDKTQIEYISESLFMWKGHNEVFVLDSHSGRAAKERAEGRERNGEGRNNTGDVGNVERRSDSTGRRRMKRTWTVEGLNPDRRCHVSPSRYDIAGYYSSIQIKKSDRCDSTANRSMTNVDI</sequence>
<evidence type="ECO:0000256" key="2">
    <source>
        <dbReference type="SAM" id="Phobius"/>
    </source>
</evidence>
<feature type="region of interest" description="Disordered" evidence="1">
    <location>
        <begin position="167"/>
        <end position="200"/>
    </location>
</feature>
<keyword evidence="2" id="KW-0472">Membrane</keyword>
<keyword evidence="2" id="KW-1133">Transmembrane helix</keyword>
<feature type="compositionally biased region" description="Basic and acidic residues" evidence="1">
    <location>
        <begin position="188"/>
        <end position="197"/>
    </location>
</feature>
<reference evidence="3 4" key="1">
    <citation type="submission" date="2019-06" db="EMBL/GenBank/DDBJ databases">
        <title>Draft genomes of female and male turbot (Scophthalmus maximus).</title>
        <authorList>
            <person name="Xu H."/>
            <person name="Xu X.-W."/>
            <person name="Shao C."/>
            <person name="Chen S."/>
        </authorList>
    </citation>
    <scope>NUCLEOTIDE SEQUENCE [LARGE SCALE GENOMIC DNA]</scope>
    <source>
        <strain evidence="3">Ysfricsl-2016a</strain>
        <tissue evidence="3">Blood</tissue>
    </source>
</reference>